<keyword evidence="10" id="KW-0282">Flagellum</keyword>
<dbReference type="GO" id="GO:0009425">
    <property type="term" value="C:bacterial-type flagellum basal body"/>
    <property type="evidence" value="ECO:0007669"/>
    <property type="project" value="UniProtKB-SubCell"/>
</dbReference>
<dbReference type="OrthoDB" id="9806440at2"/>
<dbReference type="PRINTS" id="PR00952">
    <property type="entry name" value="TYPE3IMQPROT"/>
</dbReference>
<reference evidence="10 11" key="1">
    <citation type="journal article" date="2010" name="Stand. Genomic Sci.">
        <title>Complete genome sequence of Desulfarculus baarsii type strain (2st14).</title>
        <authorList>
            <person name="Sun H."/>
            <person name="Spring S."/>
            <person name="Lapidus A."/>
            <person name="Davenport K."/>
            <person name="Del Rio T.G."/>
            <person name="Tice H."/>
            <person name="Nolan M."/>
            <person name="Copeland A."/>
            <person name="Cheng J.F."/>
            <person name="Lucas S."/>
            <person name="Tapia R."/>
            <person name="Goodwin L."/>
            <person name="Pitluck S."/>
            <person name="Ivanova N."/>
            <person name="Pagani I."/>
            <person name="Mavromatis K."/>
            <person name="Ovchinnikova G."/>
            <person name="Pati A."/>
            <person name="Chen A."/>
            <person name="Palaniappan K."/>
            <person name="Hauser L."/>
            <person name="Chang Y.J."/>
            <person name="Jeffries C.D."/>
            <person name="Detter J.C."/>
            <person name="Han C."/>
            <person name="Rohde M."/>
            <person name="Brambilla E."/>
            <person name="Goker M."/>
            <person name="Woyke T."/>
            <person name="Bristow J."/>
            <person name="Eisen J.A."/>
            <person name="Markowitz V."/>
            <person name="Hugenholtz P."/>
            <person name="Kyrpides N.C."/>
            <person name="Klenk H.P."/>
            <person name="Land M."/>
        </authorList>
    </citation>
    <scope>NUCLEOTIDE SEQUENCE [LARGE SCALE GENOMIC DNA]</scope>
    <source>
        <strain evidence="11">ATCC 33931 / DSM 2075 / LMG 7858 / VKM B-1802 / 2st14</strain>
    </source>
</reference>
<keyword evidence="8 9" id="KW-0975">Bacterial flagellum</keyword>
<feature type="transmembrane region" description="Helical" evidence="9">
    <location>
        <begin position="16"/>
        <end position="39"/>
    </location>
</feature>
<evidence type="ECO:0000256" key="6">
    <source>
        <dbReference type="ARBA" id="ARBA00022989"/>
    </source>
</evidence>
<evidence type="ECO:0000313" key="11">
    <source>
        <dbReference type="Proteomes" id="UP000009047"/>
    </source>
</evidence>
<keyword evidence="4 9" id="KW-1003">Cell membrane</keyword>
<comment type="function">
    <text evidence="9">Role in flagellar biosynthesis.</text>
</comment>
<keyword evidence="5 9" id="KW-0812">Transmembrane</keyword>
<dbReference type="EMBL" id="CP002085">
    <property type="protein sequence ID" value="ADK85678.1"/>
    <property type="molecule type" value="Genomic_DNA"/>
</dbReference>
<evidence type="ECO:0000256" key="1">
    <source>
        <dbReference type="ARBA" id="ARBA00004651"/>
    </source>
</evidence>
<dbReference type="PIRSF" id="PIRSF004669">
    <property type="entry name" value="FliQ"/>
    <property type="match status" value="1"/>
</dbReference>
<dbReference type="RefSeq" id="WP_013259117.1">
    <property type="nucleotide sequence ID" value="NC_014365.1"/>
</dbReference>
<keyword evidence="11" id="KW-1185">Reference proteome</keyword>
<dbReference type="GO" id="GO:0005886">
    <property type="term" value="C:plasma membrane"/>
    <property type="evidence" value="ECO:0007669"/>
    <property type="project" value="UniProtKB-SubCell"/>
</dbReference>
<dbReference type="NCBIfam" id="TIGR01402">
    <property type="entry name" value="fliQ"/>
    <property type="match status" value="1"/>
</dbReference>
<protein>
    <recommendedName>
        <fullName evidence="3 9">Flagellar biosynthetic protein FliQ</fullName>
    </recommendedName>
</protein>
<feature type="transmembrane region" description="Helical" evidence="9">
    <location>
        <begin position="51"/>
        <end position="71"/>
    </location>
</feature>
<dbReference type="eggNOG" id="COG1987">
    <property type="taxonomic scope" value="Bacteria"/>
</dbReference>
<name>E1QJD5_DESB2</name>
<dbReference type="AlphaFoldDB" id="E1QJD5"/>
<dbReference type="Proteomes" id="UP000009047">
    <property type="component" value="Chromosome"/>
</dbReference>
<dbReference type="PANTHER" id="PTHR34040">
    <property type="entry name" value="FLAGELLAR BIOSYNTHETIC PROTEIN FLIQ"/>
    <property type="match status" value="1"/>
</dbReference>
<dbReference type="HOGENOM" id="CLU_164516_2_0_7"/>
<evidence type="ECO:0000313" key="10">
    <source>
        <dbReference type="EMBL" id="ADK85678.1"/>
    </source>
</evidence>
<comment type="similarity">
    <text evidence="2 9">Belongs to the FliQ/MopD/SpaQ family.</text>
</comment>
<proteinExistence type="inferred from homology"/>
<keyword evidence="10" id="KW-0966">Cell projection</keyword>
<evidence type="ECO:0000256" key="3">
    <source>
        <dbReference type="ARBA" id="ARBA00021718"/>
    </source>
</evidence>
<dbReference type="KEGG" id="dbr:Deba_2316"/>
<dbReference type="Pfam" id="PF01313">
    <property type="entry name" value="Bac_export_3"/>
    <property type="match status" value="1"/>
</dbReference>
<comment type="subcellular location">
    <subcellularLocation>
        <location evidence="1 9">Cell membrane</location>
        <topology evidence="1">Multi-pass membrane protein</topology>
    </subcellularLocation>
    <subcellularLocation>
        <location evidence="9">Bacterial flagellum basal body</location>
    </subcellularLocation>
</comment>
<evidence type="ECO:0000256" key="5">
    <source>
        <dbReference type="ARBA" id="ARBA00022692"/>
    </source>
</evidence>
<evidence type="ECO:0000256" key="8">
    <source>
        <dbReference type="ARBA" id="ARBA00023143"/>
    </source>
</evidence>
<dbReference type="PANTHER" id="PTHR34040:SF2">
    <property type="entry name" value="FLAGELLAR BIOSYNTHETIC PROTEIN FLIQ"/>
    <property type="match status" value="1"/>
</dbReference>
<evidence type="ECO:0000256" key="2">
    <source>
        <dbReference type="ARBA" id="ARBA00006156"/>
    </source>
</evidence>
<keyword evidence="6 9" id="KW-1133">Transmembrane helix</keyword>
<dbReference type="GO" id="GO:0009306">
    <property type="term" value="P:protein secretion"/>
    <property type="evidence" value="ECO:0007669"/>
    <property type="project" value="InterPro"/>
</dbReference>
<dbReference type="STRING" id="644282.Deba_2316"/>
<keyword evidence="10" id="KW-0969">Cilium</keyword>
<dbReference type="GO" id="GO:0044780">
    <property type="term" value="P:bacterial-type flagellum assembly"/>
    <property type="evidence" value="ECO:0007669"/>
    <property type="project" value="InterPro"/>
</dbReference>
<sequence>MNVDFIIGFARQGMEITLLMAAPVLGVGMVVGLLVSIFQSVTQIQEMTLTFVPKILAVMVALLFFGPWMLAKMMNYTESIIQNIPTYIK</sequence>
<evidence type="ECO:0000256" key="4">
    <source>
        <dbReference type="ARBA" id="ARBA00022475"/>
    </source>
</evidence>
<keyword evidence="7 9" id="KW-0472">Membrane</keyword>
<evidence type="ECO:0000256" key="7">
    <source>
        <dbReference type="ARBA" id="ARBA00023136"/>
    </source>
</evidence>
<dbReference type="InterPro" id="IPR002191">
    <property type="entry name" value="Bac_export_3"/>
</dbReference>
<gene>
    <name evidence="9" type="primary">fliQ</name>
    <name evidence="10" type="ordered locus">Deba_2316</name>
</gene>
<evidence type="ECO:0000256" key="9">
    <source>
        <dbReference type="RuleBase" id="RU364090"/>
    </source>
</evidence>
<organism evidence="10 11">
    <name type="scientific">Desulfarculus baarsii (strain ATCC 33931 / DSM 2075 / LMG 7858 / VKM B-1802 / 2st14)</name>
    <dbReference type="NCBI Taxonomy" id="644282"/>
    <lineage>
        <taxon>Bacteria</taxon>
        <taxon>Pseudomonadati</taxon>
        <taxon>Thermodesulfobacteriota</taxon>
        <taxon>Desulfarculia</taxon>
        <taxon>Desulfarculales</taxon>
        <taxon>Desulfarculaceae</taxon>
        <taxon>Desulfarculus</taxon>
    </lineage>
</organism>
<accession>E1QJD5</accession>
<dbReference type="InterPro" id="IPR006305">
    <property type="entry name" value="FliQ"/>
</dbReference>